<evidence type="ECO:0000256" key="2">
    <source>
        <dbReference type="ARBA" id="ARBA00022645"/>
    </source>
</evidence>
<keyword evidence="3 7" id="KW-0645">Protease</keyword>
<evidence type="ECO:0000313" key="10">
    <source>
        <dbReference type="Proteomes" id="UP000466442"/>
    </source>
</evidence>
<keyword evidence="2 7" id="KW-0121">Carboxypeptidase</keyword>
<proteinExistence type="inferred from homology"/>
<organism evidence="9 10">
    <name type="scientific">Apolygus lucorum</name>
    <name type="common">Small green plant bug</name>
    <name type="synonym">Lygocoris lucorum</name>
    <dbReference type="NCBI Taxonomy" id="248454"/>
    <lineage>
        <taxon>Eukaryota</taxon>
        <taxon>Metazoa</taxon>
        <taxon>Ecdysozoa</taxon>
        <taxon>Arthropoda</taxon>
        <taxon>Hexapoda</taxon>
        <taxon>Insecta</taxon>
        <taxon>Pterygota</taxon>
        <taxon>Neoptera</taxon>
        <taxon>Paraneoptera</taxon>
        <taxon>Hemiptera</taxon>
        <taxon>Heteroptera</taxon>
        <taxon>Panheteroptera</taxon>
        <taxon>Cimicomorpha</taxon>
        <taxon>Miridae</taxon>
        <taxon>Mirini</taxon>
        <taxon>Apolygus</taxon>
    </lineage>
</organism>
<reference evidence="9" key="1">
    <citation type="journal article" date="2021" name="Mol. Ecol. Resour.">
        <title>Apolygus lucorum genome provides insights into omnivorousness and mesophyll feeding.</title>
        <authorList>
            <person name="Liu Y."/>
            <person name="Liu H."/>
            <person name="Wang H."/>
            <person name="Huang T."/>
            <person name="Liu B."/>
            <person name="Yang B."/>
            <person name="Yin L."/>
            <person name="Li B."/>
            <person name="Zhang Y."/>
            <person name="Zhang S."/>
            <person name="Jiang F."/>
            <person name="Zhang X."/>
            <person name="Ren Y."/>
            <person name="Wang B."/>
            <person name="Wang S."/>
            <person name="Lu Y."/>
            <person name="Wu K."/>
            <person name="Fan W."/>
            <person name="Wang G."/>
        </authorList>
    </citation>
    <scope>NUCLEOTIDE SEQUENCE</scope>
    <source>
        <strain evidence="9">12Hb</strain>
    </source>
</reference>
<comment type="similarity">
    <text evidence="1 7">Belongs to the peptidase S10 family.</text>
</comment>
<dbReference type="InterPro" id="IPR029058">
    <property type="entry name" value="AB_hydrolase_fold"/>
</dbReference>
<dbReference type="Pfam" id="PF00450">
    <property type="entry name" value="Peptidase_S10"/>
    <property type="match status" value="1"/>
</dbReference>
<dbReference type="GO" id="GO:0004185">
    <property type="term" value="F:serine-type carboxypeptidase activity"/>
    <property type="evidence" value="ECO:0007669"/>
    <property type="project" value="UniProtKB-UniRule"/>
</dbReference>
<dbReference type="PANTHER" id="PTHR11802">
    <property type="entry name" value="SERINE PROTEASE FAMILY S10 SERINE CARBOXYPEPTIDASE"/>
    <property type="match status" value="1"/>
</dbReference>
<dbReference type="PROSITE" id="PS00131">
    <property type="entry name" value="CARBOXYPEPT_SER_SER"/>
    <property type="match status" value="1"/>
</dbReference>
<dbReference type="InterPro" id="IPR018202">
    <property type="entry name" value="Ser_caboxypep_ser_AS"/>
</dbReference>
<dbReference type="SUPFAM" id="SSF53474">
    <property type="entry name" value="alpha/beta-Hydrolases"/>
    <property type="match status" value="1"/>
</dbReference>
<comment type="caution">
    <text evidence="9">The sequence shown here is derived from an EMBL/GenBank/DDBJ whole genome shotgun (WGS) entry which is preliminary data.</text>
</comment>
<dbReference type="PROSITE" id="PS00560">
    <property type="entry name" value="CARBOXYPEPT_SER_HIS"/>
    <property type="match status" value="1"/>
</dbReference>
<keyword evidence="6" id="KW-0325">Glycoprotein</keyword>
<dbReference type="Proteomes" id="UP000466442">
    <property type="component" value="Linkage Group LG16"/>
</dbReference>
<dbReference type="EC" id="3.4.16.-" evidence="7"/>
<dbReference type="AlphaFoldDB" id="A0A8S9WR42"/>
<dbReference type="InterPro" id="IPR033124">
    <property type="entry name" value="Ser_caboxypep_his_AS"/>
</dbReference>
<accession>A0A8S9WR42</accession>
<evidence type="ECO:0000313" key="9">
    <source>
        <dbReference type="EMBL" id="KAF6198694.1"/>
    </source>
</evidence>
<protein>
    <recommendedName>
        <fullName evidence="7">Carboxypeptidase</fullName>
        <ecNumber evidence="7">3.4.16.-</ecNumber>
    </recommendedName>
</protein>
<dbReference type="FunFam" id="3.40.50.1820:FF:000096">
    <property type="entry name" value="Carboxypeptidase vitellogenic-like"/>
    <property type="match status" value="1"/>
</dbReference>
<evidence type="ECO:0000256" key="3">
    <source>
        <dbReference type="ARBA" id="ARBA00022670"/>
    </source>
</evidence>
<keyword evidence="5 7" id="KW-0378">Hydrolase</keyword>
<dbReference type="Gene3D" id="3.40.50.1820">
    <property type="entry name" value="alpha/beta hydrolase"/>
    <property type="match status" value="1"/>
</dbReference>
<evidence type="ECO:0000256" key="1">
    <source>
        <dbReference type="ARBA" id="ARBA00009431"/>
    </source>
</evidence>
<evidence type="ECO:0000256" key="4">
    <source>
        <dbReference type="ARBA" id="ARBA00022729"/>
    </source>
</evidence>
<evidence type="ECO:0000256" key="6">
    <source>
        <dbReference type="ARBA" id="ARBA00023180"/>
    </source>
</evidence>
<dbReference type="EMBL" id="WIXP02000016">
    <property type="protein sequence ID" value="KAF6198694.1"/>
    <property type="molecule type" value="Genomic_DNA"/>
</dbReference>
<keyword evidence="10" id="KW-1185">Reference proteome</keyword>
<feature type="non-terminal residue" evidence="9">
    <location>
        <position position="1"/>
    </location>
</feature>
<keyword evidence="4" id="KW-0732">Signal</keyword>
<feature type="region of interest" description="Disordered" evidence="8">
    <location>
        <begin position="80"/>
        <end position="109"/>
    </location>
</feature>
<dbReference type="OrthoDB" id="443318at2759"/>
<sequence>KVGTSFPPLTNIPLQTESPAEEFLVYPRPNGSEINENHVLVEQSSFFESAKEEDPTALMVEETPKDGKLVCDDPPLSDTEVHSRNHFPEGAVTQPCDISSNSSEDFEESFSVAAKEYGIDSLDSTSDPEYDPEVDLSDITVESDDNDDKKRLRISSIASMFSICCESEAEPITSADNRTNKSMSSKFVNTFEKNPGIQRTVSIFMDHNATPDQVADAGAQFIAAVYSSASNTPLNDLRLHHFEKALSKVNFSLASLPPTAAAARQHSLRVYLQVQLWKGTAMDPKKKIHSRQVLGSTGDPLFLTPYIESGREEDGRRAAEVPPILDNVQSYAGYLTINKTFNSNMFFWYFPAENSPETAPVILWLQGGPGESVLFGIFTEMGPFEVSRKLVASMREHRWSKDIHMIYIDNPVGTGFSFTKSSAGYVTNEDEVGRDLYAALVQFFQLFPELQPHEFFLAGESYGGKYAPALGYTIHVNNPTASLKINLKGLAIGAGFIDPVNMMKYGDYLVQHGLIDDEGLQQFHLIESNIVEAVENEQFLEASEHLDTIFTLMDNLTGSVDIYNYMNVGSPELDPTVLSKYLSQDQIRKRIHVGKMPWNDATKVEKYLKLDMAKSVKPWFQVLLEHYDVLLYNGQLDIVVAYPLTVNFLKKLEWSGASEYATAERKKWFVGDELAGYSKSVKNFTELMVRNAGHMVPLDQPKWAHEMIKKFVSHTPL</sequence>
<dbReference type="InterPro" id="IPR001563">
    <property type="entry name" value="Peptidase_S10"/>
</dbReference>
<dbReference type="PRINTS" id="PR00724">
    <property type="entry name" value="CRBOXYPTASEC"/>
</dbReference>
<evidence type="ECO:0000256" key="5">
    <source>
        <dbReference type="ARBA" id="ARBA00022801"/>
    </source>
</evidence>
<name>A0A8S9WR42_APOLU</name>
<dbReference type="PANTHER" id="PTHR11802:SF472">
    <property type="entry name" value="SERINE CARBOXYPEPTIDASE CPVL-RELATED"/>
    <property type="match status" value="1"/>
</dbReference>
<dbReference type="GO" id="GO:0006508">
    <property type="term" value="P:proteolysis"/>
    <property type="evidence" value="ECO:0007669"/>
    <property type="project" value="UniProtKB-KW"/>
</dbReference>
<evidence type="ECO:0000256" key="7">
    <source>
        <dbReference type="RuleBase" id="RU361156"/>
    </source>
</evidence>
<gene>
    <name evidence="9" type="ORF">GE061_008446</name>
</gene>
<evidence type="ECO:0000256" key="8">
    <source>
        <dbReference type="SAM" id="MobiDB-lite"/>
    </source>
</evidence>